<organism evidence="1 2">
    <name type="scientific">Tuber melanosporum (strain Mel28)</name>
    <name type="common">Perigord black truffle</name>
    <dbReference type="NCBI Taxonomy" id="656061"/>
    <lineage>
        <taxon>Eukaryota</taxon>
        <taxon>Fungi</taxon>
        <taxon>Dikarya</taxon>
        <taxon>Ascomycota</taxon>
        <taxon>Pezizomycotina</taxon>
        <taxon>Pezizomycetes</taxon>
        <taxon>Pezizales</taxon>
        <taxon>Tuberaceae</taxon>
        <taxon>Tuber</taxon>
    </lineage>
</organism>
<proteinExistence type="predicted"/>
<protein>
    <submittedName>
        <fullName evidence="1">(Perigord truffle) hypothetical protein</fullName>
    </submittedName>
</protein>
<evidence type="ECO:0000313" key="1">
    <source>
        <dbReference type="EMBL" id="CAZ79538.1"/>
    </source>
</evidence>
<gene>
    <name evidence="1" type="ORF">GSTUM_00000203001</name>
</gene>
<name>D5G4U5_TUBMM</name>
<keyword evidence="2" id="KW-1185">Reference proteome</keyword>
<evidence type="ECO:0000313" key="2">
    <source>
        <dbReference type="Proteomes" id="UP000006911"/>
    </source>
</evidence>
<dbReference type="AlphaFoldDB" id="D5G4U5"/>
<dbReference type="InParanoid" id="D5G4U5"/>
<dbReference type="KEGG" id="tml:GSTUM_00000203001"/>
<sequence length="91" mass="10093">MDKPPQTHVVCMAMCMDTHKKESSGGGGGHWWSTWMAAVVVTTIKIIFQTTPNIPRGPSSKFSHHQEDLPTQDHAVSFAHLFKGSPKYESL</sequence>
<dbReference type="RefSeq" id="XP_002835381.1">
    <property type="nucleotide sequence ID" value="XM_002835335.1"/>
</dbReference>
<dbReference type="HOGENOM" id="CLU_2428656_0_0_1"/>
<dbReference type="GeneID" id="9183020"/>
<reference evidence="1 2" key="1">
    <citation type="journal article" date="2010" name="Nature">
        <title>Perigord black truffle genome uncovers evolutionary origins and mechanisms of symbiosis.</title>
        <authorList>
            <person name="Martin F."/>
            <person name="Kohler A."/>
            <person name="Murat C."/>
            <person name="Balestrini R."/>
            <person name="Coutinho P.M."/>
            <person name="Jaillon O."/>
            <person name="Montanini B."/>
            <person name="Morin E."/>
            <person name="Noel B."/>
            <person name="Percudani R."/>
            <person name="Porcel B."/>
            <person name="Rubini A."/>
            <person name="Amicucci A."/>
            <person name="Amselem J."/>
            <person name="Anthouard V."/>
            <person name="Arcioni S."/>
            <person name="Artiguenave F."/>
            <person name="Aury J.M."/>
            <person name="Ballario P."/>
            <person name="Bolchi A."/>
            <person name="Brenna A."/>
            <person name="Brun A."/>
            <person name="Buee M."/>
            <person name="Cantarel B."/>
            <person name="Chevalier G."/>
            <person name="Couloux A."/>
            <person name="Da Silva C."/>
            <person name="Denoeud F."/>
            <person name="Duplessis S."/>
            <person name="Ghignone S."/>
            <person name="Hilselberger B."/>
            <person name="Iotti M."/>
            <person name="Marcais B."/>
            <person name="Mello A."/>
            <person name="Miranda M."/>
            <person name="Pacioni G."/>
            <person name="Quesneville H."/>
            <person name="Riccioni C."/>
            <person name="Ruotolo R."/>
            <person name="Splivallo R."/>
            <person name="Stocchi V."/>
            <person name="Tisserant E."/>
            <person name="Viscomi A.R."/>
            <person name="Zambonelli A."/>
            <person name="Zampieri E."/>
            <person name="Henrissat B."/>
            <person name="Lebrun M.H."/>
            <person name="Paolocci F."/>
            <person name="Bonfante P."/>
            <person name="Ottonello S."/>
            <person name="Wincker P."/>
        </authorList>
    </citation>
    <scope>NUCLEOTIDE SEQUENCE [LARGE SCALE GENOMIC DNA]</scope>
    <source>
        <strain evidence="1 2">Mel28</strain>
    </source>
</reference>
<dbReference type="Proteomes" id="UP000006911">
    <property type="component" value="Unassembled WGS sequence"/>
</dbReference>
<dbReference type="EMBL" id="FN429991">
    <property type="protein sequence ID" value="CAZ79538.1"/>
    <property type="molecule type" value="Genomic_DNA"/>
</dbReference>
<accession>D5G4U5</accession>